<gene>
    <name evidence="1" type="ORF">SAMN06296036_103326</name>
</gene>
<evidence type="ECO:0000313" key="1">
    <source>
        <dbReference type="EMBL" id="SMF03248.1"/>
    </source>
</evidence>
<sequence length="376" mass="41159">MLRGLHQAISLGCALLVSLSCSETRTYNSGDYDSFAASKDLSVSDAEAEDILNQILSRYENGEDLGPAVKALLQVLSSQLSDKNPWLGLTISEANRQQIAERRSLYLSSADTALDQYGFVEGCDGLLFSSLGVVGGLDIDLSQAESQVEPGRWYRSAGQDCFDTGRSESSISRDMLIGLAVALLQAQDLSAVERIIAYAEDNNGIIGEASNREDQFGRAFMTPSLEAIYHELRFRLGGIDSDRRGYIPDLTKGQRGFKAHLQGLGMLLRVQFYGGLFAQDVEILQELANSQDRNSLFLALYGGLTDGDGDAAASALLDTEIFPSDRLPSSEDRCEPYIWQRDQDGDDWQPCLEKDLIHPAADFLFVSALLLGELDL</sequence>
<evidence type="ECO:0000313" key="2">
    <source>
        <dbReference type="Proteomes" id="UP000192907"/>
    </source>
</evidence>
<dbReference type="RefSeq" id="WP_132315777.1">
    <property type="nucleotide sequence ID" value="NZ_FWZT01000003.1"/>
</dbReference>
<accession>A0A1Y6BCX2</accession>
<dbReference type="AlphaFoldDB" id="A0A1Y6BCX2"/>
<reference evidence="2" key="1">
    <citation type="submission" date="2017-04" db="EMBL/GenBank/DDBJ databases">
        <authorList>
            <person name="Varghese N."/>
            <person name="Submissions S."/>
        </authorList>
    </citation>
    <scope>NUCLEOTIDE SEQUENCE [LARGE SCALE GENOMIC DNA]</scope>
    <source>
        <strain evidence="2">RKEM611</strain>
    </source>
</reference>
<protein>
    <submittedName>
        <fullName evidence="1">Uncharacterized protein</fullName>
    </submittedName>
</protein>
<organism evidence="1 2">
    <name type="scientific">Pseudobacteriovorax antillogorgiicola</name>
    <dbReference type="NCBI Taxonomy" id="1513793"/>
    <lineage>
        <taxon>Bacteria</taxon>
        <taxon>Pseudomonadati</taxon>
        <taxon>Bdellovibrionota</taxon>
        <taxon>Oligoflexia</taxon>
        <taxon>Oligoflexales</taxon>
        <taxon>Pseudobacteriovoracaceae</taxon>
        <taxon>Pseudobacteriovorax</taxon>
    </lineage>
</organism>
<name>A0A1Y6BCX2_9BACT</name>
<dbReference type="STRING" id="1513793.SAMN06296036_103326"/>
<keyword evidence="2" id="KW-1185">Reference proteome</keyword>
<dbReference type="Proteomes" id="UP000192907">
    <property type="component" value="Unassembled WGS sequence"/>
</dbReference>
<dbReference type="EMBL" id="FWZT01000003">
    <property type="protein sequence ID" value="SMF03248.1"/>
    <property type="molecule type" value="Genomic_DNA"/>
</dbReference>
<proteinExistence type="predicted"/>
<dbReference type="PROSITE" id="PS51257">
    <property type="entry name" value="PROKAR_LIPOPROTEIN"/>
    <property type="match status" value="1"/>
</dbReference>